<sequence>MSRLILATAATALLTLAGAAFVAVPAARAAAPNSAAPAAIQTNTGTDDTPARPHRGPRGQRGAWMNTPVGATLRNLRELERLYLLDGRAQEIPALYRDVLARTQNPAVREFAFRRIARNELKPGDADKAIATLRQSLEENLQRLPQQ</sequence>
<dbReference type="Proteomes" id="UP001165498">
    <property type="component" value="Unassembled WGS sequence"/>
</dbReference>
<evidence type="ECO:0000256" key="2">
    <source>
        <dbReference type="SAM" id="SignalP"/>
    </source>
</evidence>
<dbReference type="RefSeq" id="WP_255916394.1">
    <property type="nucleotide sequence ID" value="NZ_JANFQO010000026.1"/>
</dbReference>
<feature type="region of interest" description="Disordered" evidence="1">
    <location>
        <begin position="33"/>
        <end position="65"/>
    </location>
</feature>
<keyword evidence="4" id="KW-1185">Reference proteome</keyword>
<evidence type="ECO:0000313" key="3">
    <source>
        <dbReference type="EMBL" id="MCQ4167206.1"/>
    </source>
</evidence>
<protein>
    <submittedName>
        <fullName evidence="3">Uncharacterized protein</fullName>
    </submittedName>
</protein>
<evidence type="ECO:0000313" key="4">
    <source>
        <dbReference type="Proteomes" id="UP001165498"/>
    </source>
</evidence>
<accession>A0ABT1QY41</accession>
<comment type="caution">
    <text evidence="3">The sequence shown here is derived from an EMBL/GenBank/DDBJ whole genome shotgun (WGS) entry which is preliminary data.</text>
</comment>
<proteinExistence type="predicted"/>
<gene>
    <name evidence="3" type="ORF">NM961_21025</name>
</gene>
<evidence type="ECO:0000256" key="1">
    <source>
        <dbReference type="SAM" id="MobiDB-lite"/>
    </source>
</evidence>
<name>A0ABT1QY41_9GAMM</name>
<organism evidence="3 4">
    <name type="scientific">Tahibacter harae</name>
    <dbReference type="NCBI Taxonomy" id="2963937"/>
    <lineage>
        <taxon>Bacteria</taxon>
        <taxon>Pseudomonadati</taxon>
        <taxon>Pseudomonadota</taxon>
        <taxon>Gammaproteobacteria</taxon>
        <taxon>Lysobacterales</taxon>
        <taxon>Rhodanobacteraceae</taxon>
        <taxon>Tahibacter</taxon>
    </lineage>
</organism>
<keyword evidence="2" id="KW-0732">Signal</keyword>
<feature type="chain" id="PRO_5046546469" evidence="2">
    <location>
        <begin position="23"/>
        <end position="147"/>
    </location>
</feature>
<dbReference type="EMBL" id="JANFQO010000026">
    <property type="protein sequence ID" value="MCQ4167206.1"/>
    <property type="molecule type" value="Genomic_DNA"/>
</dbReference>
<reference evidence="3" key="1">
    <citation type="submission" date="2022-07" db="EMBL/GenBank/DDBJ databases">
        <title>Tahibacter sp., a new gammaproteobacterium isolated from the silt sample collected at pig farm.</title>
        <authorList>
            <person name="Chen H."/>
        </authorList>
    </citation>
    <scope>NUCLEOTIDE SEQUENCE</scope>
    <source>
        <strain evidence="3">P2K</strain>
    </source>
</reference>
<feature type="signal peptide" evidence="2">
    <location>
        <begin position="1"/>
        <end position="22"/>
    </location>
</feature>